<evidence type="ECO:0000313" key="2">
    <source>
        <dbReference type="EMBL" id="CAK8690076.1"/>
    </source>
</evidence>
<name>A0ABP0GGR7_CLALP</name>
<protein>
    <submittedName>
        <fullName evidence="2">Uncharacterized protein</fullName>
    </submittedName>
</protein>
<gene>
    <name evidence="2" type="ORF">CVLEPA_LOCUS22718</name>
</gene>
<dbReference type="Proteomes" id="UP001642483">
    <property type="component" value="Unassembled WGS sequence"/>
</dbReference>
<organism evidence="2 3">
    <name type="scientific">Clavelina lepadiformis</name>
    <name type="common">Light-bulb sea squirt</name>
    <name type="synonym">Ascidia lepadiformis</name>
    <dbReference type="NCBI Taxonomy" id="159417"/>
    <lineage>
        <taxon>Eukaryota</taxon>
        <taxon>Metazoa</taxon>
        <taxon>Chordata</taxon>
        <taxon>Tunicata</taxon>
        <taxon>Ascidiacea</taxon>
        <taxon>Aplousobranchia</taxon>
        <taxon>Clavelinidae</taxon>
        <taxon>Clavelina</taxon>
    </lineage>
</organism>
<proteinExistence type="predicted"/>
<dbReference type="EMBL" id="CAWYQH010000112">
    <property type="protein sequence ID" value="CAK8690076.1"/>
    <property type="molecule type" value="Genomic_DNA"/>
</dbReference>
<comment type="caution">
    <text evidence="2">The sequence shown here is derived from an EMBL/GenBank/DDBJ whole genome shotgun (WGS) entry which is preliminary data.</text>
</comment>
<keyword evidence="3" id="KW-1185">Reference proteome</keyword>
<feature type="compositionally biased region" description="Acidic residues" evidence="1">
    <location>
        <begin position="149"/>
        <end position="164"/>
    </location>
</feature>
<sequence>MDELVHDLTSALEESELKKEIHDSQLIFSRRRRIRKRRPLCGITQTQEKHINNSIAEDVSYKTDIPKSIELNLTGSDTESGFVLPVIRKHRRKKIKRMETETQICMPTKDRICLNKQVTVMELDYCNHPGMKSVKNRPEFESGISASDDSNEDAEGQDGDDEMTDFYNEPGGSVSGIPAIIPWWDDEKNDEDSKLKNIINNALPELSESAKRSKFHY</sequence>
<accession>A0ABP0GGR7</accession>
<feature type="region of interest" description="Disordered" evidence="1">
    <location>
        <begin position="131"/>
        <end position="174"/>
    </location>
</feature>
<evidence type="ECO:0000313" key="3">
    <source>
        <dbReference type="Proteomes" id="UP001642483"/>
    </source>
</evidence>
<evidence type="ECO:0000256" key="1">
    <source>
        <dbReference type="SAM" id="MobiDB-lite"/>
    </source>
</evidence>
<reference evidence="2 3" key="1">
    <citation type="submission" date="2024-02" db="EMBL/GenBank/DDBJ databases">
        <authorList>
            <person name="Daric V."/>
            <person name="Darras S."/>
        </authorList>
    </citation>
    <scope>NUCLEOTIDE SEQUENCE [LARGE SCALE GENOMIC DNA]</scope>
</reference>